<dbReference type="EMBL" id="CADCUI010000009">
    <property type="protein sequence ID" value="CAA9333507.1"/>
    <property type="molecule type" value="Genomic_DNA"/>
</dbReference>
<feature type="transmembrane region" description="Helical" evidence="1">
    <location>
        <begin position="192"/>
        <end position="217"/>
    </location>
</feature>
<dbReference type="PANTHER" id="PTHR36844">
    <property type="entry name" value="PROTEASE PRSW"/>
    <property type="match status" value="1"/>
</dbReference>
<dbReference type="PANTHER" id="PTHR36844:SF1">
    <property type="entry name" value="PROTEASE PRSW"/>
    <property type="match status" value="1"/>
</dbReference>
<sequence>MPAYPPALPPALTRKHGVRGVLFTVIVAVALVVGAVILALVFVVSGRPQAIAVGFVLALLPVAPLVLCFLWLDRYEPEPVRLLVLSFFWGAVAATSAALALQSVDQLVGLSDDIVSGAVVAPFTEEATKGVFVLLLLWFRRNVINGVLDGLVYAGLVGVGFAFTENILYFASAYTGGPDSGPGGLGAATGLFVLRGIFSPFAHPLFTSAIGIGVGLAVTTRRPVVRVAAPAVGYLVAVALHATWNGSAFLAGGQFFVLTYLFAMVPGFLLLVGIAVWVRHREGATLARALDDLAYRGYLDPSEVPWLARLPARRTARRNAALRGGPTFERLLREYQQQAIELAALHDRVMRGNPPQDSHHRGALMAQRLAALRAHLMLPQLPTGASSRRGGWA</sequence>
<feature type="transmembrane region" description="Helical" evidence="1">
    <location>
        <begin position="82"/>
        <end position="102"/>
    </location>
</feature>
<dbReference type="AlphaFoldDB" id="A0A6J4LI34"/>
<keyword evidence="1" id="KW-0472">Membrane</keyword>
<feature type="transmembrane region" description="Helical" evidence="1">
    <location>
        <begin position="151"/>
        <end position="172"/>
    </location>
</feature>
<dbReference type="Pfam" id="PF13367">
    <property type="entry name" value="PrsW-protease"/>
    <property type="match status" value="1"/>
</dbReference>
<name>A0A6J4LI34_9ACTN</name>
<dbReference type="GO" id="GO:0008233">
    <property type="term" value="F:peptidase activity"/>
    <property type="evidence" value="ECO:0007669"/>
    <property type="project" value="InterPro"/>
</dbReference>
<organism evidence="2">
    <name type="scientific">uncultured Nocardioidaceae bacterium</name>
    <dbReference type="NCBI Taxonomy" id="253824"/>
    <lineage>
        <taxon>Bacteria</taxon>
        <taxon>Bacillati</taxon>
        <taxon>Actinomycetota</taxon>
        <taxon>Actinomycetes</taxon>
        <taxon>Propionibacteriales</taxon>
        <taxon>Nocardioidaceae</taxon>
        <taxon>environmental samples</taxon>
    </lineage>
</organism>
<keyword evidence="1" id="KW-1133">Transmembrane helix</keyword>
<gene>
    <name evidence="2" type="ORF">AVDCRST_MAG34-410</name>
</gene>
<feature type="transmembrane region" description="Helical" evidence="1">
    <location>
        <begin position="114"/>
        <end position="139"/>
    </location>
</feature>
<feature type="transmembrane region" description="Helical" evidence="1">
    <location>
        <begin position="256"/>
        <end position="278"/>
    </location>
</feature>
<reference evidence="2" key="1">
    <citation type="submission" date="2020-02" db="EMBL/GenBank/DDBJ databases">
        <authorList>
            <person name="Meier V. D."/>
        </authorList>
    </citation>
    <scope>NUCLEOTIDE SEQUENCE</scope>
    <source>
        <strain evidence="2">AVDCRST_MAG34</strain>
    </source>
</reference>
<feature type="transmembrane region" description="Helical" evidence="1">
    <location>
        <begin position="224"/>
        <end position="244"/>
    </location>
</feature>
<feature type="transmembrane region" description="Helical" evidence="1">
    <location>
        <begin position="21"/>
        <end position="44"/>
    </location>
</feature>
<evidence type="ECO:0000313" key="2">
    <source>
        <dbReference type="EMBL" id="CAA9333507.1"/>
    </source>
</evidence>
<dbReference type="InterPro" id="IPR026898">
    <property type="entry name" value="PrsW"/>
</dbReference>
<feature type="transmembrane region" description="Helical" evidence="1">
    <location>
        <begin position="50"/>
        <end position="70"/>
    </location>
</feature>
<protein>
    <submittedName>
        <fullName evidence="2">Putative membrane protein</fullName>
    </submittedName>
</protein>
<evidence type="ECO:0000256" key="1">
    <source>
        <dbReference type="SAM" id="Phobius"/>
    </source>
</evidence>
<proteinExistence type="predicted"/>
<accession>A0A6J4LI34</accession>
<keyword evidence="1" id="KW-0812">Transmembrane</keyword>